<dbReference type="Pfam" id="PF05235">
    <property type="entry name" value="CHAD"/>
    <property type="match status" value="1"/>
</dbReference>
<dbReference type="AlphaFoldDB" id="A0A7Z0WH72"/>
<evidence type="ECO:0000259" key="2">
    <source>
        <dbReference type="PROSITE" id="PS51708"/>
    </source>
</evidence>
<dbReference type="Proteomes" id="UP000185696">
    <property type="component" value="Unassembled WGS sequence"/>
</dbReference>
<dbReference type="Gene3D" id="1.40.20.10">
    <property type="entry name" value="CHAD domain"/>
    <property type="match status" value="1"/>
</dbReference>
<dbReference type="PANTHER" id="PTHR39339:SF1">
    <property type="entry name" value="CHAD DOMAIN-CONTAINING PROTEIN"/>
    <property type="match status" value="1"/>
</dbReference>
<evidence type="ECO:0000256" key="1">
    <source>
        <dbReference type="SAM" id="MobiDB-lite"/>
    </source>
</evidence>
<sequence>MGVVSTSGELGLPEPPPAATPDAPPAAHVRVRIDRQVRALVEHEAVARLGEDPEGVHQMRVAVRRLRAALKAVVPDAGLTATQDELRWLGGVLGRIRDLDVLLGHLRAQAADLPVAERAAAERLVGALVADHRRARRRMLDTFRTVRYRSLLRALAALTHAELPTVMPAGDGGALLEVIARPHRKLRQDALALGEDPPDDDLHALRIRGKRLRYAAELAAPAGGRPVRRLITATKTFQEVLGDHQDAVLAEDELRRLVAELAELADVDHEAVFVAGRLVERERARRAACRARWRETFDEVDVLASALLA</sequence>
<feature type="domain" description="CHAD" evidence="2">
    <location>
        <begin position="22"/>
        <end position="306"/>
    </location>
</feature>
<dbReference type="PANTHER" id="PTHR39339">
    <property type="entry name" value="SLR1444 PROTEIN"/>
    <property type="match status" value="1"/>
</dbReference>
<dbReference type="InterPro" id="IPR038186">
    <property type="entry name" value="CHAD_dom_sf"/>
</dbReference>
<dbReference type="EMBL" id="MSIF01000017">
    <property type="protein sequence ID" value="OLF07182.1"/>
    <property type="molecule type" value="Genomic_DNA"/>
</dbReference>
<feature type="compositionally biased region" description="Pro residues" evidence="1">
    <location>
        <begin position="13"/>
        <end position="24"/>
    </location>
</feature>
<dbReference type="PROSITE" id="PS51708">
    <property type="entry name" value="CHAD"/>
    <property type="match status" value="1"/>
</dbReference>
<keyword evidence="4" id="KW-1185">Reference proteome</keyword>
<name>A0A7Z0WH72_9PSEU</name>
<evidence type="ECO:0000313" key="3">
    <source>
        <dbReference type="EMBL" id="OLF07182.1"/>
    </source>
</evidence>
<dbReference type="InterPro" id="IPR007899">
    <property type="entry name" value="CHAD_dom"/>
</dbReference>
<organism evidence="3 4">
    <name type="scientific">Actinophytocola xinjiangensis</name>
    <dbReference type="NCBI Taxonomy" id="485602"/>
    <lineage>
        <taxon>Bacteria</taxon>
        <taxon>Bacillati</taxon>
        <taxon>Actinomycetota</taxon>
        <taxon>Actinomycetes</taxon>
        <taxon>Pseudonocardiales</taxon>
        <taxon>Pseudonocardiaceae</taxon>
    </lineage>
</organism>
<dbReference type="SMART" id="SM00880">
    <property type="entry name" value="CHAD"/>
    <property type="match status" value="1"/>
</dbReference>
<reference evidence="3 4" key="1">
    <citation type="submission" date="2016-12" db="EMBL/GenBank/DDBJ databases">
        <title>The draft genome sequence of Actinophytocola xinjiangensis.</title>
        <authorList>
            <person name="Wang W."/>
            <person name="Yuan L."/>
        </authorList>
    </citation>
    <scope>NUCLEOTIDE SEQUENCE [LARGE SCALE GENOMIC DNA]</scope>
    <source>
        <strain evidence="3 4">CGMCC 4.4663</strain>
    </source>
</reference>
<dbReference type="OrthoDB" id="9777271at2"/>
<accession>A0A7Z0WH72</accession>
<gene>
    <name evidence="3" type="ORF">BLA60_28655</name>
</gene>
<protein>
    <recommendedName>
        <fullName evidence="2">CHAD domain-containing protein</fullName>
    </recommendedName>
</protein>
<feature type="region of interest" description="Disordered" evidence="1">
    <location>
        <begin position="1"/>
        <end position="25"/>
    </location>
</feature>
<proteinExistence type="predicted"/>
<evidence type="ECO:0000313" key="4">
    <source>
        <dbReference type="Proteomes" id="UP000185696"/>
    </source>
</evidence>
<comment type="caution">
    <text evidence="3">The sequence shown here is derived from an EMBL/GenBank/DDBJ whole genome shotgun (WGS) entry which is preliminary data.</text>
</comment>